<organism evidence="2">
    <name type="scientific">Bradyrhizobium quebecense</name>
    <dbReference type="NCBI Taxonomy" id="2748629"/>
    <lineage>
        <taxon>Bacteria</taxon>
        <taxon>Pseudomonadati</taxon>
        <taxon>Pseudomonadota</taxon>
        <taxon>Alphaproteobacteria</taxon>
        <taxon>Hyphomicrobiales</taxon>
        <taxon>Nitrobacteraceae</taxon>
        <taxon>Bradyrhizobium</taxon>
    </lineage>
</organism>
<reference evidence="2" key="1">
    <citation type="submission" date="2020-06" db="EMBL/GenBank/DDBJ databases">
        <title>Whole Genome Sequence of Bradyrhizobium sp. Strain 66S1MB.</title>
        <authorList>
            <person name="Bromfield E."/>
            <person name="Cloutier S."/>
        </authorList>
    </citation>
    <scope>NUCLEOTIDE SEQUENCE</scope>
    <source>
        <strain evidence="2">66S1MB</strain>
    </source>
</reference>
<proteinExistence type="predicted"/>
<evidence type="ECO:0000256" key="1">
    <source>
        <dbReference type="SAM" id="MobiDB-lite"/>
    </source>
</evidence>
<gene>
    <name evidence="2" type="ORF">HU230_38465</name>
</gene>
<sequence length="56" mass="6320">MNGVKRVSAREQATASRQHYAARVSSDVADVAKRPKKRPGSRERSSITTRWQGWHA</sequence>
<name>A0A973WYD1_9BRAD</name>
<accession>A0A973WYD1</accession>
<dbReference type="EMBL" id="JABWSX010000001">
    <property type="protein sequence ID" value="NVL11440.1"/>
    <property type="molecule type" value="Genomic_DNA"/>
</dbReference>
<dbReference type="AlphaFoldDB" id="A0A973WYD1"/>
<feature type="compositionally biased region" description="Polar residues" evidence="1">
    <location>
        <begin position="46"/>
        <end position="56"/>
    </location>
</feature>
<dbReference type="RefSeq" id="WP_176534381.1">
    <property type="nucleotide sequence ID" value="NZ_CP088022.1"/>
</dbReference>
<evidence type="ECO:0000313" key="2">
    <source>
        <dbReference type="EMBL" id="NVL11440.1"/>
    </source>
</evidence>
<protein>
    <submittedName>
        <fullName evidence="2">Uncharacterized protein</fullName>
    </submittedName>
</protein>
<feature type="region of interest" description="Disordered" evidence="1">
    <location>
        <begin position="1"/>
        <end position="56"/>
    </location>
</feature>
<comment type="caution">
    <text evidence="2">The sequence shown here is derived from an EMBL/GenBank/DDBJ whole genome shotgun (WGS) entry which is preliminary data.</text>
</comment>